<evidence type="ECO:0000256" key="8">
    <source>
        <dbReference type="PROSITE-ProRule" id="PRU00023"/>
    </source>
</evidence>
<dbReference type="Gene3D" id="1.10.510.10">
    <property type="entry name" value="Transferase(Phosphotransferase) domain 1"/>
    <property type="match status" value="1"/>
</dbReference>
<dbReference type="PROSITE" id="PS50088">
    <property type="entry name" value="ANK_REPEAT"/>
    <property type="match status" value="3"/>
</dbReference>
<comment type="catalytic activity">
    <reaction evidence="7 11">
        <text>L-tyrosyl-[protein] + ATP = O-phospho-L-tyrosyl-[protein] + ADP + H(+)</text>
        <dbReference type="Rhea" id="RHEA:10596"/>
        <dbReference type="Rhea" id="RHEA-COMP:10136"/>
        <dbReference type="Rhea" id="RHEA-COMP:20101"/>
        <dbReference type="ChEBI" id="CHEBI:15378"/>
        <dbReference type="ChEBI" id="CHEBI:30616"/>
        <dbReference type="ChEBI" id="CHEBI:46858"/>
        <dbReference type="ChEBI" id="CHEBI:61978"/>
        <dbReference type="ChEBI" id="CHEBI:456216"/>
        <dbReference type="EC" id="2.7.10.2"/>
    </reaction>
</comment>
<dbReference type="InterPro" id="IPR036770">
    <property type="entry name" value="Ankyrin_rpt-contain_sf"/>
</dbReference>
<dbReference type="Pfam" id="PF00017">
    <property type="entry name" value="SH2"/>
    <property type="match status" value="2"/>
</dbReference>
<dbReference type="InterPro" id="IPR050198">
    <property type="entry name" value="Non-receptor_tyrosine_kinases"/>
</dbReference>
<dbReference type="AlphaFoldDB" id="A0A8I6TG93"/>
<name>A0A8I6TG93_CIMLE</name>
<dbReference type="SMART" id="SM00248">
    <property type="entry name" value="ANK"/>
    <property type="match status" value="3"/>
</dbReference>
<dbReference type="Pfam" id="PF07714">
    <property type="entry name" value="PK_Tyr_Ser-Thr"/>
    <property type="match status" value="1"/>
</dbReference>
<proteinExistence type="inferred from homology"/>
<keyword evidence="6 11" id="KW-0829">Tyrosine-protein kinase</keyword>
<dbReference type="InterPro" id="IPR002110">
    <property type="entry name" value="Ankyrin_rpt"/>
</dbReference>
<dbReference type="Gene3D" id="3.30.505.10">
    <property type="entry name" value="SH2 domain"/>
    <property type="match status" value="2"/>
</dbReference>
<keyword evidence="1" id="KW-0597">Phosphoprotein</keyword>
<keyword evidence="8" id="KW-0040">ANK repeat</keyword>
<feature type="domain" description="SH2" evidence="13">
    <location>
        <begin position="288"/>
        <end position="377"/>
    </location>
</feature>
<dbReference type="EnsemblMetazoa" id="XM_014399251.2">
    <property type="protein sequence ID" value="XP_014254737.1"/>
    <property type="gene ID" value="LOC106669647"/>
</dbReference>
<dbReference type="PROSITE" id="PS00109">
    <property type="entry name" value="PROTEIN_KINASE_TYR"/>
    <property type="match status" value="1"/>
</dbReference>
<dbReference type="Gene3D" id="1.25.40.20">
    <property type="entry name" value="Ankyrin repeat-containing domain"/>
    <property type="match status" value="2"/>
</dbReference>
<keyword evidence="9" id="KW-0727">SH2 domain</keyword>
<organism evidence="15 16">
    <name type="scientific">Cimex lectularius</name>
    <name type="common">Bed bug</name>
    <name type="synonym">Acanthia lectularia</name>
    <dbReference type="NCBI Taxonomy" id="79782"/>
    <lineage>
        <taxon>Eukaryota</taxon>
        <taxon>Metazoa</taxon>
        <taxon>Ecdysozoa</taxon>
        <taxon>Arthropoda</taxon>
        <taxon>Hexapoda</taxon>
        <taxon>Insecta</taxon>
        <taxon>Pterygota</taxon>
        <taxon>Neoptera</taxon>
        <taxon>Paraneoptera</taxon>
        <taxon>Hemiptera</taxon>
        <taxon>Heteroptera</taxon>
        <taxon>Panheteroptera</taxon>
        <taxon>Cimicomorpha</taxon>
        <taxon>Cimicidae</taxon>
        <taxon>Cimex</taxon>
    </lineage>
</organism>
<dbReference type="InterPro" id="IPR000719">
    <property type="entry name" value="Prot_kinase_dom"/>
</dbReference>
<evidence type="ECO:0000256" key="2">
    <source>
        <dbReference type="ARBA" id="ARBA00022679"/>
    </source>
</evidence>
<dbReference type="RefSeq" id="XP_014254737.1">
    <property type="nucleotide sequence ID" value="XM_014399251.2"/>
</dbReference>
<dbReference type="Pfam" id="PF00023">
    <property type="entry name" value="Ank"/>
    <property type="match status" value="1"/>
</dbReference>
<dbReference type="GO" id="GO:0005524">
    <property type="term" value="F:ATP binding"/>
    <property type="evidence" value="ECO:0007669"/>
    <property type="project" value="UniProtKB-UniRule"/>
</dbReference>
<evidence type="ECO:0000256" key="1">
    <source>
        <dbReference type="ARBA" id="ARBA00022553"/>
    </source>
</evidence>
<keyword evidence="3 10" id="KW-0547">Nucleotide-binding</keyword>
<dbReference type="InterPro" id="IPR020635">
    <property type="entry name" value="Tyr_kinase_cat_dom"/>
</dbReference>
<dbReference type="GO" id="GO:0007165">
    <property type="term" value="P:signal transduction"/>
    <property type="evidence" value="ECO:0007669"/>
    <property type="project" value="UniProtKB-ARBA"/>
</dbReference>
<feature type="repeat" description="ANK" evidence="8">
    <location>
        <begin position="185"/>
        <end position="209"/>
    </location>
</feature>
<protein>
    <recommendedName>
        <fullName evidence="11">Tyrosine-protein kinase</fullName>
        <ecNumber evidence="11">2.7.10.2</ecNumber>
    </recommendedName>
</protein>
<dbReference type="InterPro" id="IPR000980">
    <property type="entry name" value="SH2"/>
</dbReference>
<comment type="similarity">
    <text evidence="11">Belongs to the protein kinase superfamily. Tyr protein kinase family.</text>
</comment>
<dbReference type="SUPFAM" id="SSF56112">
    <property type="entry name" value="Protein kinase-like (PK-like)"/>
    <property type="match status" value="1"/>
</dbReference>
<keyword evidence="16" id="KW-1185">Reference proteome</keyword>
<dbReference type="Gene3D" id="3.30.200.20">
    <property type="entry name" value="Phosphorylase Kinase, domain 1"/>
    <property type="match status" value="1"/>
</dbReference>
<dbReference type="GO" id="GO:0004715">
    <property type="term" value="F:non-membrane spanning protein tyrosine kinase activity"/>
    <property type="evidence" value="ECO:0007669"/>
    <property type="project" value="UniProtKB-EC"/>
</dbReference>
<feature type="domain" description="SH2" evidence="13">
    <location>
        <begin position="9"/>
        <end position="106"/>
    </location>
</feature>
<feature type="region of interest" description="Disordered" evidence="12">
    <location>
        <begin position="375"/>
        <end position="425"/>
    </location>
</feature>
<feature type="repeat" description="ANK" evidence="8">
    <location>
        <begin position="220"/>
        <end position="245"/>
    </location>
</feature>
<dbReference type="GO" id="GO:0002009">
    <property type="term" value="P:morphogenesis of an epithelium"/>
    <property type="evidence" value="ECO:0007669"/>
    <property type="project" value="UniProtKB-ARBA"/>
</dbReference>
<feature type="compositionally biased region" description="Pro residues" evidence="12">
    <location>
        <begin position="378"/>
        <end position="387"/>
    </location>
</feature>
<dbReference type="Proteomes" id="UP000494040">
    <property type="component" value="Unassembled WGS sequence"/>
</dbReference>
<dbReference type="InterPro" id="IPR017441">
    <property type="entry name" value="Protein_kinase_ATP_BS"/>
</dbReference>
<dbReference type="PROSITE" id="PS50001">
    <property type="entry name" value="SH2"/>
    <property type="match status" value="2"/>
</dbReference>
<dbReference type="InterPro" id="IPR011009">
    <property type="entry name" value="Kinase-like_dom_sf"/>
</dbReference>
<feature type="binding site" evidence="10">
    <location>
        <position position="503"/>
    </location>
    <ligand>
        <name>ATP</name>
        <dbReference type="ChEBI" id="CHEBI:30616"/>
    </ligand>
</feature>
<dbReference type="SUPFAM" id="SSF55550">
    <property type="entry name" value="SH2 domain"/>
    <property type="match status" value="2"/>
</dbReference>
<evidence type="ECO:0000259" key="14">
    <source>
        <dbReference type="PROSITE" id="PS50011"/>
    </source>
</evidence>
<keyword evidence="2 11" id="KW-0808">Transferase</keyword>
<dbReference type="GeneID" id="106669647"/>
<dbReference type="GO" id="GO:0071944">
    <property type="term" value="C:cell periphery"/>
    <property type="evidence" value="ECO:0007669"/>
    <property type="project" value="UniProtKB-ARBA"/>
</dbReference>
<evidence type="ECO:0000256" key="10">
    <source>
        <dbReference type="PROSITE-ProRule" id="PRU10141"/>
    </source>
</evidence>
<dbReference type="CTD" id="44353"/>
<dbReference type="FunFam" id="1.10.510.10:FF:000027">
    <property type="entry name" value="Receptor protein-tyrosine kinase"/>
    <property type="match status" value="1"/>
</dbReference>
<dbReference type="SUPFAM" id="SSF48403">
    <property type="entry name" value="Ankyrin repeat"/>
    <property type="match status" value="1"/>
</dbReference>
<dbReference type="KEGG" id="clec:106669647"/>
<dbReference type="OrthoDB" id="67310at2759"/>
<dbReference type="SMART" id="SM00252">
    <property type="entry name" value="SH2"/>
    <property type="match status" value="2"/>
</dbReference>
<feature type="domain" description="Protein kinase" evidence="14">
    <location>
        <begin position="471"/>
        <end position="731"/>
    </location>
</feature>
<dbReference type="SMART" id="SM00219">
    <property type="entry name" value="TyrKc"/>
    <property type="match status" value="1"/>
</dbReference>
<evidence type="ECO:0000256" key="11">
    <source>
        <dbReference type="RuleBase" id="RU362096"/>
    </source>
</evidence>
<evidence type="ECO:0000256" key="4">
    <source>
        <dbReference type="ARBA" id="ARBA00022777"/>
    </source>
</evidence>
<evidence type="ECO:0000256" key="7">
    <source>
        <dbReference type="ARBA" id="ARBA00051245"/>
    </source>
</evidence>
<evidence type="ECO:0000313" key="15">
    <source>
        <dbReference type="EnsemblMetazoa" id="XP_014254737.1"/>
    </source>
</evidence>
<dbReference type="PROSITE" id="PS00107">
    <property type="entry name" value="PROTEIN_KINASE_ATP"/>
    <property type="match status" value="1"/>
</dbReference>
<dbReference type="InterPro" id="IPR001245">
    <property type="entry name" value="Ser-Thr/Tyr_kinase_cat_dom"/>
</dbReference>
<reference evidence="15" key="1">
    <citation type="submission" date="2022-01" db="UniProtKB">
        <authorList>
            <consortium name="EnsemblMetazoa"/>
        </authorList>
    </citation>
    <scope>IDENTIFICATION</scope>
</reference>
<dbReference type="PANTHER" id="PTHR24418">
    <property type="entry name" value="TYROSINE-PROTEIN KINASE"/>
    <property type="match status" value="1"/>
</dbReference>
<dbReference type="Pfam" id="PF12796">
    <property type="entry name" value="Ank_2"/>
    <property type="match status" value="1"/>
</dbReference>
<dbReference type="InterPro" id="IPR008266">
    <property type="entry name" value="Tyr_kinase_AS"/>
</dbReference>
<evidence type="ECO:0000256" key="9">
    <source>
        <dbReference type="PROSITE-ProRule" id="PRU00191"/>
    </source>
</evidence>
<evidence type="ECO:0000256" key="12">
    <source>
        <dbReference type="SAM" id="MobiDB-lite"/>
    </source>
</evidence>
<dbReference type="PRINTS" id="PR00401">
    <property type="entry name" value="SH2DOMAIN"/>
</dbReference>
<dbReference type="InterPro" id="IPR036860">
    <property type="entry name" value="SH2_dom_sf"/>
</dbReference>
<keyword evidence="5 10" id="KW-0067">ATP-binding</keyword>
<dbReference type="PROSITE" id="PS50011">
    <property type="entry name" value="PROTEIN_KINASE_DOM"/>
    <property type="match status" value="1"/>
</dbReference>
<evidence type="ECO:0000313" key="16">
    <source>
        <dbReference type="Proteomes" id="UP000494040"/>
    </source>
</evidence>
<keyword evidence="4 11" id="KW-0418">Kinase</keyword>
<dbReference type="PROSITE" id="PS50297">
    <property type="entry name" value="ANK_REP_REGION"/>
    <property type="match status" value="3"/>
</dbReference>
<accession>A0A8I6TG93</accession>
<dbReference type="PRINTS" id="PR00109">
    <property type="entry name" value="TYRKINASE"/>
</dbReference>
<evidence type="ECO:0000256" key="3">
    <source>
        <dbReference type="ARBA" id="ARBA00022741"/>
    </source>
</evidence>
<sequence length="747" mass="84645">MAVDKNLMWYHGNLSREDAERILFNGGSTTNGRFLVRDSSSSAKDFVLSVLYENEIIHYQIRRHGEDAFFAIAAIDEETIVHGLDTLIEYYQENANGLMCALVEPVQKDLPPHDTRRHGRTNLLHRATKQGEFIVASELLKCDYRLEAKDEQGQTAVHLASKLGQEAILQILIDKGANVNCLDQMGNTPLHYACQYNLIKIVRILLDSGFANVQRRNTITGWVPLHEAASRGHKDIVELLLQIGAPSRPRTLKNETPQLLAESNGFFQCAHLLKTYPSPIPQTSREQWYHGTLNRQEAVLALEASNMGDGAFLVRYSENKGYVLTMLCSNKAYNFVIQKHESFYVIDNGPYLDSLEHVVEHYRLLTDGLPTTLQHPVQPKPKPPLPNFHPKRSFPTLPYKKTARKSEGNVTATLPMPPKPRPSRYSIDSSLSNSHMSLVSNDISLHNSTLSLPFSLPPEPQSQVFIPKENLILKDVLGEGEFGSVFRALYQTRHGNEEEVAVKTLRREHISSNEKDFIREAEVMLGLNHHCIVKLIGLAQGDSFYMVQELVPLGSILSFLHKHPEQVSPDYELLVWASQIACGMQYLEQNMIVHRDLAARNVLLATRHQAKISDFGLSRPLKEEGGYYQATSGGRWPIRWYAPESYNFGTFSSASDVWSFGVTLWEMFTYGEQPFGNLKGTEVIKLIEKGERLPQPAYCKPAIYKEMEKCWQYVARDRPTFSELAELFASLNSYENVRQLLTKTDIS</sequence>
<evidence type="ECO:0000256" key="5">
    <source>
        <dbReference type="ARBA" id="ARBA00022840"/>
    </source>
</evidence>
<feature type="repeat" description="ANK" evidence="8">
    <location>
        <begin position="152"/>
        <end position="184"/>
    </location>
</feature>
<evidence type="ECO:0000256" key="6">
    <source>
        <dbReference type="ARBA" id="ARBA00023137"/>
    </source>
</evidence>
<dbReference type="OMA" id="RDPDYQN"/>
<dbReference type="EC" id="2.7.10.2" evidence="11"/>
<evidence type="ECO:0000259" key="13">
    <source>
        <dbReference type="PROSITE" id="PS50001"/>
    </source>
</evidence>